<feature type="transmembrane region" description="Helical" evidence="1">
    <location>
        <begin position="119"/>
        <end position="135"/>
    </location>
</feature>
<keyword evidence="1" id="KW-0812">Transmembrane</keyword>
<evidence type="ECO:0000313" key="3">
    <source>
        <dbReference type="Proteomes" id="UP000231879"/>
    </source>
</evidence>
<name>A0ABX4NR30_9LEPT</name>
<dbReference type="EMBL" id="NPDS01000001">
    <property type="protein sequence ID" value="PJZ59213.1"/>
    <property type="molecule type" value="Genomic_DNA"/>
</dbReference>
<keyword evidence="1" id="KW-1133">Transmembrane helix</keyword>
<evidence type="ECO:0000313" key="2">
    <source>
        <dbReference type="EMBL" id="PJZ59213.1"/>
    </source>
</evidence>
<gene>
    <name evidence="2" type="ORF">CH367_04120</name>
</gene>
<evidence type="ECO:0000256" key="1">
    <source>
        <dbReference type="SAM" id="Phobius"/>
    </source>
</evidence>
<feature type="transmembrane region" description="Helical" evidence="1">
    <location>
        <begin position="67"/>
        <end position="85"/>
    </location>
</feature>
<evidence type="ECO:0008006" key="4">
    <source>
        <dbReference type="Google" id="ProtNLM"/>
    </source>
</evidence>
<feature type="transmembrane region" description="Helical" evidence="1">
    <location>
        <begin position="97"/>
        <end position="113"/>
    </location>
</feature>
<organism evidence="2 3">
    <name type="scientific">Leptospira barantonii</name>
    <dbReference type="NCBI Taxonomy" id="2023184"/>
    <lineage>
        <taxon>Bacteria</taxon>
        <taxon>Pseudomonadati</taxon>
        <taxon>Spirochaetota</taxon>
        <taxon>Spirochaetia</taxon>
        <taxon>Leptospirales</taxon>
        <taxon>Leptospiraceae</taxon>
        <taxon>Leptospira</taxon>
    </lineage>
</organism>
<keyword evidence="1" id="KW-0472">Membrane</keyword>
<feature type="transmembrane region" description="Helical" evidence="1">
    <location>
        <begin position="174"/>
        <end position="195"/>
    </location>
</feature>
<protein>
    <recommendedName>
        <fullName evidence="4">DUF2878 domain-containing protein</fullName>
    </recommendedName>
</protein>
<sequence length="201" mass="22849">MVLSENRRVKKGRSMFFTTTEPFQNPKRLILLALGGGIGLALCDQIHVQFDVLRYFHSGVFGQAWWVAPQFILATFFMYFGASVFRKEIEAFEIRDFTLSLVWFVAAYFASGLFAGTPITLAVIYLATWLFRIVFSQERKSLAIFSVLLAICGTSAEALISNAGFFVYNRPDFLLVPIWLPGLYLHGAPLIWSLISWVKKR</sequence>
<accession>A0ABX4NR30</accession>
<feature type="transmembrane region" description="Helical" evidence="1">
    <location>
        <begin position="142"/>
        <end position="168"/>
    </location>
</feature>
<dbReference type="Proteomes" id="UP000231879">
    <property type="component" value="Unassembled WGS sequence"/>
</dbReference>
<comment type="caution">
    <text evidence="2">The sequence shown here is derived from an EMBL/GenBank/DDBJ whole genome shotgun (WGS) entry which is preliminary data.</text>
</comment>
<reference evidence="2 3" key="1">
    <citation type="submission" date="2017-07" db="EMBL/GenBank/DDBJ databases">
        <title>Leptospira spp. isolated from tropical soils.</title>
        <authorList>
            <person name="Thibeaux R."/>
            <person name="Iraola G."/>
            <person name="Ferres I."/>
            <person name="Bierque E."/>
            <person name="Girault D."/>
            <person name="Soupe-Gilbert M.-E."/>
            <person name="Picardeau M."/>
            <person name="Goarant C."/>
        </authorList>
    </citation>
    <scope>NUCLEOTIDE SEQUENCE [LARGE SCALE GENOMIC DNA]</scope>
    <source>
        <strain evidence="2 3">FH4-C-A1</strain>
    </source>
</reference>
<keyword evidence="3" id="KW-1185">Reference proteome</keyword>
<proteinExistence type="predicted"/>